<dbReference type="PANTHER" id="PTHR11938:SF133">
    <property type="entry name" value="GLUTAMATE SYNTHASE (NADH)"/>
    <property type="match status" value="1"/>
</dbReference>
<dbReference type="Pfam" id="PF04898">
    <property type="entry name" value="Glu_syn_central"/>
    <property type="match status" value="1"/>
</dbReference>
<dbReference type="GO" id="GO:0006537">
    <property type="term" value="P:glutamate biosynthetic process"/>
    <property type="evidence" value="ECO:0007669"/>
    <property type="project" value="UniProtKB-KW"/>
</dbReference>
<keyword evidence="6" id="KW-0285">Flavoprotein</keyword>
<evidence type="ECO:0000256" key="7">
    <source>
        <dbReference type="ARBA" id="ARBA00022643"/>
    </source>
</evidence>
<evidence type="ECO:0000256" key="1">
    <source>
        <dbReference type="ARBA" id="ARBA00001917"/>
    </source>
</evidence>
<dbReference type="InterPro" id="IPR050711">
    <property type="entry name" value="ET-N_metabolism_enzyme"/>
</dbReference>
<dbReference type="Gene3D" id="3.60.20.10">
    <property type="entry name" value="Glutamine Phosphoribosylpyrophosphate, subunit 1, domain 1"/>
    <property type="match status" value="1"/>
</dbReference>
<proteinExistence type="inferred from homology"/>
<evidence type="ECO:0000256" key="5">
    <source>
        <dbReference type="ARBA" id="ARBA00022605"/>
    </source>
</evidence>
<dbReference type="SUPFAM" id="SSF69336">
    <property type="entry name" value="Alpha subunit of glutamate synthase, C-terminal domain"/>
    <property type="match status" value="1"/>
</dbReference>
<evidence type="ECO:0000256" key="6">
    <source>
        <dbReference type="ARBA" id="ARBA00022630"/>
    </source>
</evidence>
<evidence type="ECO:0000256" key="12">
    <source>
        <dbReference type="ARBA" id="ARBA00023004"/>
    </source>
</evidence>
<keyword evidence="13" id="KW-0411">Iron-sulfur</keyword>
<keyword evidence="15" id="KW-0003">3Fe-4S</keyword>
<evidence type="ECO:0000256" key="10">
    <source>
        <dbReference type="ARBA" id="ARBA00022962"/>
    </source>
</evidence>
<evidence type="ECO:0000256" key="9">
    <source>
        <dbReference type="ARBA" id="ARBA00022827"/>
    </source>
</evidence>
<dbReference type="InterPro" id="IPR036485">
    <property type="entry name" value="Glu_synth_asu_C_sf"/>
</dbReference>
<dbReference type="EC" id="1.4.1.13" evidence="18"/>
<keyword evidence="12" id="KW-0408">Iron</keyword>
<evidence type="ECO:0000256" key="15">
    <source>
        <dbReference type="ARBA" id="ARBA00023291"/>
    </source>
</evidence>
<dbReference type="PANTHER" id="PTHR11938">
    <property type="entry name" value="FAD NADPH DEHYDROGENASE/OXIDOREDUCTASE"/>
    <property type="match status" value="1"/>
</dbReference>
<dbReference type="Pfam" id="PF01645">
    <property type="entry name" value="Glu_synthase"/>
    <property type="match status" value="1"/>
</dbReference>
<dbReference type="Pfam" id="PF01493">
    <property type="entry name" value="GXGXG"/>
    <property type="match status" value="1"/>
</dbReference>
<dbReference type="Gene3D" id="2.160.20.60">
    <property type="entry name" value="Glutamate synthase, alpha subunit, C-terminal domain"/>
    <property type="match status" value="1"/>
</dbReference>
<dbReference type="GO" id="GO:0051538">
    <property type="term" value="F:3 iron, 4 sulfur cluster binding"/>
    <property type="evidence" value="ECO:0007669"/>
    <property type="project" value="UniProtKB-KW"/>
</dbReference>
<dbReference type="OrthoDB" id="9758182at2"/>
<dbReference type="FunFam" id="3.20.20.70:FF:000031">
    <property type="entry name" value="Glutamate synthase 1 [NADH]"/>
    <property type="match status" value="1"/>
</dbReference>
<evidence type="ECO:0000256" key="4">
    <source>
        <dbReference type="ARBA" id="ARBA00009716"/>
    </source>
</evidence>
<evidence type="ECO:0000313" key="18">
    <source>
        <dbReference type="EMBL" id="RKQ35630.1"/>
    </source>
</evidence>
<keyword evidence="9" id="KW-0274">FAD</keyword>
<evidence type="ECO:0000256" key="11">
    <source>
        <dbReference type="ARBA" id="ARBA00023002"/>
    </source>
</evidence>
<evidence type="ECO:0000256" key="14">
    <source>
        <dbReference type="ARBA" id="ARBA00023164"/>
    </source>
</evidence>
<dbReference type="NCBIfam" id="NF008730">
    <property type="entry name" value="PRK11750.1"/>
    <property type="match status" value="1"/>
</dbReference>
<gene>
    <name evidence="18" type="ORF">D8M06_05000</name>
</gene>
<keyword evidence="8" id="KW-0479">Metal-binding</keyword>
<dbReference type="SUPFAM" id="SSF56235">
    <property type="entry name" value="N-terminal nucleophile aminohydrolases (Ntn hydrolases)"/>
    <property type="match status" value="1"/>
</dbReference>
<dbReference type="Gene3D" id="3.20.20.70">
    <property type="entry name" value="Aldolase class I"/>
    <property type="match status" value="2"/>
</dbReference>
<organism evidence="18 19">
    <name type="scientific">Oceanobacillus halophilus</name>
    <dbReference type="NCBI Taxonomy" id="930130"/>
    <lineage>
        <taxon>Bacteria</taxon>
        <taxon>Bacillati</taxon>
        <taxon>Bacillota</taxon>
        <taxon>Bacilli</taxon>
        <taxon>Bacillales</taxon>
        <taxon>Bacillaceae</taxon>
        <taxon>Oceanobacillus</taxon>
    </lineage>
</organism>
<dbReference type="CDD" id="cd02808">
    <property type="entry name" value="GltS_FMN"/>
    <property type="match status" value="1"/>
</dbReference>
<dbReference type="InterPro" id="IPR013785">
    <property type="entry name" value="Aldolase_TIM"/>
</dbReference>
<evidence type="ECO:0000256" key="13">
    <source>
        <dbReference type="ARBA" id="ARBA00023014"/>
    </source>
</evidence>
<evidence type="ECO:0000313" key="19">
    <source>
        <dbReference type="Proteomes" id="UP000269301"/>
    </source>
</evidence>
<dbReference type="InterPro" id="IPR002932">
    <property type="entry name" value="Glu_synthdom"/>
</dbReference>
<dbReference type="InterPro" id="IPR029055">
    <property type="entry name" value="Ntn_hydrolases_N"/>
</dbReference>
<comment type="similarity">
    <text evidence="4">Belongs to the glutamate synthase family.</text>
</comment>
<feature type="domain" description="Glutamine amidotransferase type-2" evidence="17">
    <location>
        <begin position="22"/>
        <end position="419"/>
    </location>
</feature>
<dbReference type="FunFam" id="2.160.20.60:FF:000001">
    <property type="entry name" value="Glutamate synthase, large subunit"/>
    <property type="match status" value="1"/>
</dbReference>
<keyword evidence="11 18" id="KW-0560">Oxidoreductase</keyword>
<dbReference type="RefSeq" id="WP_121203261.1">
    <property type="nucleotide sequence ID" value="NZ_RBZP01000002.1"/>
</dbReference>
<evidence type="ECO:0000256" key="16">
    <source>
        <dbReference type="ARBA" id="ARBA00029440"/>
    </source>
</evidence>
<dbReference type="CDD" id="cd00713">
    <property type="entry name" value="GltS"/>
    <property type="match status" value="1"/>
</dbReference>
<dbReference type="GO" id="GO:0046872">
    <property type="term" value="F:metal ion binding"/>
    <property type="evidence" value="ECO:0007669"/>
    <property type="project" value="UniProtKB-KW"/>
</dbReference>
<keyword evidence="19" id="KW-1185">Reference proteome</keyword>
<keyword evidence="7" id="KW-0288">FMN</keyword>
<keyword evidence="5" id="KW-0028">Amino-acid biosynthesis</keyword>
<accession>A0A495A748</accession>
<comment type="cofactor">
    <cofactor evidence="1">
        <name>FMN</name>
        <dbReference type="ChEBI" id="CHEBI:58210"/>
    </cofactor>
</comment>
<dbReference type="GO" id="GO:0019676">
    <property type="term" value="P:ammonia assimilation cycle"/>
    <property type="evidence" value="ECO:0007669"/>
    <property type="project" value="TreeGrafter"/>
</dbReference>
<name>A0A495A748_9BACI</name>
<comment type="cofactor">
    <cofactor evidence="2">
        <name>[3Fe-4S] cluster</name>
        <dbReference type="ChEBI" id="CHEBI:21137"/>
    </cofactor>
</comment>
<keyword evidence="14" id="KW-0314">Glutamate biosynthesis</keyword>
<reference evidence="18 19" key="1">
    <citation type="journal article" date="2016" name="Int. J. Syst. Evol. Microbiol.">
        <title>Oceanobacillus halophilus sp. nov., a novel moderately halophilic bacterium from a hypersaline lake.</title>
        <authorList>
            <person name="Amoozegar M.A."/>
            <person name="Bagheri M."/>
            <person name="Makhdoumi A."/>
            <person name="Nikou M.M."/>
            <person name="Fazeli S.A.S."/>
            <person name="Schumann P."/>
            <person name="Sproer C."/>
            <person name="Sanchez-Porro C."/>
            <person name="Ventosa A."/>
        </authorList>
    </citation>
    <scope>NUCLEOTIDE SEQUENCE [LARGE SCALE GENOMIC DNA]</scope>
    <source>
        <strain evidence="18 19">DSM 23996</strain>
    </source>
</reference>
<evidence type="ECO:0000256" key="8">
    <source>
        <dbReference type="ARBA" id="ARBA00022723"/>
    </source>
</evidence>
<dbReference type="GO" id="GO:0004355">
    <property type="term" value="F:glutamate synthase (NADPH) activity"/>
    <property type="evidence" value="ECO:0007669"/>
    <property type="project" value="UniProtKB-EC"/>
</dbReference>
<dbReference type="CDD" id="cd00982">
    <property type="entry name" value="gltB_C"/>
    <property type="match status" value="1"/>
</dbReference>
<dbReference type="Proteomes" id="UP000269301">
    <property type="component" value="Unassembled WGS sequence"/>
</dbReference>
<dbReference type="PROSITE" id="PS51278">
    <property type="entry name" value="GATASE_TYPE_2"/>
    <property type="match status" value="1"/>
</dbReference>
<dbReference type="InterPro" id="IPR006982">
    <property type="entry name" value="Glu_synth_centr_N"/>
</dbReference>
<protein>
    <submittedName>
        <fullName evidence="18">Glutamate synthase large subunit</fullName>
        <ecNumber evidence="18">1.4.1.13</ecNumber>
    </submittedName>
</protein>
<comment type="caution">
    <text evidence="18">The sequence shown here is derived from an EMBL/GenBank/DDBJ whole genome shotgun (WGS) entry which is preliminary data.</text>
</comment>
<sequence length="1499" mass="167246">MQHTQRIENKGLYEAHLEHDACGIAMLANINGIESHTIVSQALTALERLDHRGGHDAENDVGDGAGILTRIPHKLFETEWSENGKTFVEVGMYGVGMFFLPADDSERERSEMMIERMIGKTGLEIFGWRTVPTNNRSLSQQAKATQPVIKQVFVLSPYEKPEDIRFERKLYLLRKKIEKALINEGIQKDEAFYLVSFSSRTIIYKGLLLPKQLKAFYLDLRNERYETGMAMVHNRFSTNTFPSWHRAQPNRYLMHNGEINTINGNMNWMNAREPLFQTDMLNMKDISPIVDVDGSDSAMFDNTLEFLVLSGWSLPHAMMMMVPEPWLDNERMDEERKAFYQYHSSLMEPWDGPAALAFTDGKQIGACLDRNGLRPARYILTEDDFLCVSSEVGVVDIPEEKIIRKDRLKPGQMLLADLDKGCLYEDEELKQLIISERPYKDLVEKNIIPIEKVIANDSYDYELKADSSSVLRKQSIFGYTLEELEKVFVPMILNGKEPTGSMGYDAPLALLSRQSQLLFHYFKQKFAQVTNPPIDAIREESITSMEVMLGGNSNLLLSKQQVDKKIRLQTPILTGKDIVKIKNLRSNNWNTATISTLFPVNGNLKESLDQLLQKVENEVNNNFSIIILSDYHVNKENAAIPSLLVVSAVHHHLIRKGLRSKVSLIVESGEPREVHHFAALLGYGANAIHPYLVYKSIPSLIDQENNKVTIEEAFDNYVNAITKGVLKILSKMGISTVQSYIGAQIFEAIGISKEVIDCYFPRTSSKIGGLVLEDISRETCERHNGAFSKESLELDIGSDFHWRREGELHLYQPKTIHTLQQAVRTGSYDLYKKYSAMINDEVGKHTSIRGLLGFKKSSQSIPIDEVEPMESILKRFKTGAMSFGSISKEAHEALAIAMNRIGGMSNSGEGGEDPERFTPLENGDSKCSNIKQVASGRFGVTSHYLIHSKEIQIKMAQGAKPGEGGQLAGHKVTPEVAKTRGVTPGIELISPPPHHDIYSIEDLAQLIYDLKNANSKARINVKLVSSSGVGTIAAGVAKAKADVILISGYDGGTGAASRSSIKHTGMPWELGLAEAQQTLKLNGLRHKVTLETDGKMMSGRDVIIAALLGAEEYGFSTLPLVALGCVMMRVCHLDTCPVGIATQNPELRKNMVGTADQVVNLMRFVAQEIREYMAELGYKSLDQLIGKTDLLKQEEPDHWKTKRIDLSSILAVSSLAKKRNKEEQDHELERNLDSRKLLPLYDKCFNQTQRLDAVLPIENMNRSVGTLVGSKVSEMFGENGLPDDQINYHFKGSAGQSFGAFLPKGITLSLEGDANDYVGKGLSGGKIIISPTAKSTFLAEQNIIIGNATFYGATSGEAFISGIAGERFCVRNSGAQVVVEGIGDHGCEYMTGGRVIILGDVGKNFAAGMSGGISYVLVKVLEAFKKKCNQELVYVERLDEEEDVCFLKNKLKQHVQYTNSKVAKEILENWEYNYPNFVRVIPKKYKAILTEQHKSKQYS</sequence>
<comment type="pathway">
    <text evidence="16">Amino-acid biosynthesis.</text>
</comment>
<comment type="cofactor">
    <cofactor evidence="3">
        <name>FAD</name>
        <dbReference type="ChEBI" id="CHEBI:57692"/>
    </cofactor>
</comment>
<dbReference type="InterPro" id="IPR017932">
    <property type="entry name" value="GATase_2_dom"/>
</dbReference>
<dbReference type="InterPro" id="IPR002489">
    <property type="entry name" value="Glu_synth_asu_C"/>
</dbReference>
<evidence type="ECO:0000259" key="17">
    <source>
        <dbReference type="PROSITE" id="PS51278"/>
    </source>
</evidence>
<keyword evidence="10" id="KW-0315">Glutamine amidotransferase</keyword>
<evidence type="ECO:0000256" key="3">
    <source>
        <dbReference type="ARBA" id="ARBA00001974"/>
    </source>
</evidence>
<dbReference type="FunFam" id="3.60.20.10:FF:000001">
    <property type="entry name" value="Glutamate synthase, large subunit"/>
    <property type="match status" value="1"/>
</dbReference>
<dbReference type="SUPFAM" id="SSF51395">
    <property type="entry name" value="FMN-linked oxidoreductases"/>
    <property type="match status" value="1"/>
</dbReference>
<dbReference type="EMBL" id="RBZP01000002">
    <property type="protein sequence ID" value="RKQ35630.1"/>
    <property type="molecule type" value="Genomic_DNA"/>
</dbReference>
<dbReference type="Pfam" id="PF00310">
    <property type="entry name" value="GATase_2"/>
    <property type="match status" value="1"/>
</dbReference>
<evidence type="ECO:0000256" key="2">
    <source>
        <dbReference type="ARBA" id="ARBA00001927"/>
    </source>
</evidence>